<sequence>MGRPPCQTAAPVVGQGILEQWLTELDGGIVKNAIEDTGTDHPIPLPKVSSKIIAKVIEYCKYHVGNQKSTDDKPATPEDEVKSWDDQDFVRVDQATLFDLIMIFDEHFLALSFLPSKLVYLARM</sequence>
<dbReference type="InterPro" id="IPR016897">
    <property type="entry name" value="SKP1"/>
</dbReference>
<evidence type="ECO:0000313" key="6">
    <source>
        <dbReference type="Proteomes" id="UP001497512"/>
    </source>
</evidence>
<evidence type="ECO:0000313" key="5">
    <source>
        <dbReference type="EMBL" id="CAK9192237.1"/>
    </source>
</evidence>
<dbReference type="Gene3D" id="3.30.710.10">
    <property type="entry name" value="Potassium Channel Kv1.1, Chain A"/>
    <property type="match status" value="1"/>
</dbReference>
<comment type="similarity">
    <text evidence="2">Belongs to the SKP1 family.</text>
</comment>
<dbReference type="SMART" id="SM00512">
    <property type="entry name" value="Skp1"/>
    <property type="match status" value="1"/>
</dbReference>
<accession>A0ABP0TC80</accession>
<evidence type="ECO:0000256" key="1">
    <source>
        <dbReference type="ARBA" id="ARBA00004906"/>
    </source>
</evidence>
<proteinExistence type="inferred from homology"/>
<evidence type="ECO:0000256" key="3">
    <source>
        <dbReference type="ARBA" id="ARBA00022786"/>
    </source>
</evidence>
<dbReference type="InterPro" id="IPR001232">
    <property type="entry name" value="SKP1-like"/>
</dbReference>
<keyword evidence="6" id="KW-1185">Reference proteome</keyword>
<protein>
    <recommendedName>
        <fullName evidence="4">SKP1 component POZ domain-containing protein</fullName>
    </recommendedName>
</protein>
<dbReference type="InterPro" id="IPR011333">
    <property type="entry name" value="SKP1/BTB/POZ_sf"/>
</dbReference>
<reference evidence="5 6" key="1">
    <citation type="submission" date="2024-02" db="EMBL/GenBank/DDBJ databases">
        <authorList>
            <consortium name="ELIXIR-Norway"/>
            <consortium name="Elixir Norway"/>
        </authorList>
    </citation>
    <scope>NUCLEOTIDE SEQUENCE [LARGE SCALE GENOMIC DNA]</scope>
</reference>
<keyword evidence="3" id="KW-0833">Ubl conjugation pathway</keyword>
<dbReference type="PANTHER" id="PTHR11165">
    <property type="entry name" value="SKP1"/>
    <property type="match status" value="1"/>
</dbReference>
<dbReference type="Proteomes" id="UP001497512">
    <property type="component" value="Chromosome 1"/>
</dbReference>
<dbReference type="SUPFAM" id="SSF54695">
    <property type="entry name" value="POZ domain"/>
    <property type="match status" value="1"/>
</dbReference>
<organism evidence="5 6">
    <name type="scientific">Sphagnum troendelagicum</name>
    <dbReference type="NCBI Taxonomy" id="128251"/>
    <lineage>
        <taxon>Eukaryota</taxon>
        <taxon>Viridiplantae</taxon>
        <taxon>Streptophyta</taxon>
        <taxon>Embryophyta</taxon>
        <taxon>Bryophyta</taxon>
        <taxon>Sphagnophytina</taxon>
        <taxon>Sphagnopsida</taxon>
        <taxon>Sphagnales</taxon>
        <taxon>Sphagnaceae</taxon>
        <taxon>Sphagnum</taxon>
    </lineage>
</organism>
<dbReference type="Pfam" id="PF03931">
    <property type="entry name" value="Skp1_POZ"/>
    <property type="match status" value="1"/>
</dbReference>
<evidence type="ECO:0000256" key="2">
    <source>
        <dbReference type="ARBA" id="ARBA00009993"/>
    </source>
</evidence>
<dbReference type="InterPro" id="IPR016073">
    <property type="entry name" value="Skp1_comp_POZ"/>
</dbReference>
<feature type="domain" description="SKP1 component POZ" evidence="4">
    <location>
        <begin position="29"/>
        <end position="64"/>
    </location>
</feature>
<dbReference type="EMBL" id="OZ019893">
    <property type="protein sequence ID" value="CAK9192237.1"/>
    <property type="molecule type" value="Genomic_DNA"/>
</dbReference>
<name>A0ABP0TC80_9BRYO</name>
<gene>
    <name evidence="5" type="ORF">CSSPTR1EN2_LOCUS1790</name>
</gene>
<evidence type="ECO:0000259" key="4">
    <source>
        <dbReference type="Pfam" id="PF03931"/>
    </source>
</evidence>
<comment type="pathway">
    <text evidence="1">Protein modification; protein ubiquitination.</text>
</comment>